<dbReference type="PROSITE" id="PS50949">
    <property type="entry name" value="HTH_GNTR"/>
    <property type="match status" value="1"/>
</dbReference>
<dbReference type="Gene3D" id="1.10.10.10">
    <property type="entry name" value="Winged helix-like DNA-binding domain superfamily/Winged helix DNA-binding domain"/>
    <property type="match status" value="1"/>
</dbReference>
<dbReference type="RefSeq" id="WP_029608022.1">
    <property type="nucleotide sequence ID" value="NZ_FNKB01000001.1"/>
</dbReference>
<evidence type="ECO:0000313" key="8">
    <source>
        <dbReference type="Proteomes" id="UP000182690"/>
    </source>
</evidence>
<reference evidence="7 8" key="1">
    <citation type="submission" date="2016-10" db="EMBL/GenBank/DDBJ databases">
        <authorList>
            <person name="de Groot N.N."/>
        </authorList>
    </citation>
    <scope>NUCLEOTIDE SEQUENCE [LARGE SCALE GENOMIC DNA]</scope>
    <source>
        <strain evidence="7 8">DSM 22788</strain>
    </source>
</reference>
<dbReference type="SUPFAM" id="SSF46785">
    <property type="entry name" value="Winged helix' DNA-binding domain"/>
    <property type="match status" value="1"/>
</dbReference>
<accession>A0A1H0Z314</accession>
<dbReference type="InterPro" id="IPR036388">
    <property type="entry name" value="WH-like_DNA-bd_sf"/>
</dbReference>
<dbReference type="Gene3D" id="1.10.357.10">
    <property type="entry name" value="Tetracycline Repressor, domain 2"/>
    <property type="match status" value="1"/>
</dbReference>
<keyword evidence="3" id="KW-0804">Transcription</keyword>
<dbReference type="AlphaFoldDB" id="A0A1H0Z314"/>
<keyword evidence="2 4" id="KW-0238">DNA-binding</keyword>
<dbReference type="SUPFAM" id="SSF48498">
    <property type="entry name" value="Tetracyclin repressor-like, C-terminal domain"/>
    <property type="match status" value="1"/>
</dbReference>
<evidence type="ECO:0000256" key="2">
    <source>
        <dbReference type="ARBA" id="ARBA00023125"/>
    </source>
</evidence>
<dbReference type="GO" id="GO:0045892">
    <property type="term" value="P:negative regulation of DNA-templated transcription"/>
    <property type="evidence" value="ECO:0007669"/>
    <property type="project" value="InterPro"/>
</dbReference>
<dbReference type="GO" id="GO:0003700">
    <property type="term" value="F:DNA-binding transcription factor activity"/>
    <property type="evidence" value="ECO:0007669"/>
    <property type="project" value="InterPro"/>
</dbReference>
<dbReference type="Proteomes" id="UP000182690">
    <property type="component" value="Unassembled WGS sequence"/>
</dbReference>
<evidence type="ECO:0000256" key="1">
    <source>
        <dbReference type="ARBA" id="ARBA00023015"/>
    </source>
</evidence>
<dbReference type="InterPro" id="IPR009057">
    <property type="entry name" value="Homeodomain-like_sf"/>
</dbReference>
<evidence type="ECO:0000313" key="7">
    <source>
        <dbReference type="EMBL" id="SDQ21872.1"/>
    </source>
</evidence>
<evidence type="ECO:0000259" key="5">
    <source>
        <dbReference type="PROSITE" id="PS50949"/>
    </source>
</evidence>
<dbReference type="SUPFAM" id="SSF46689">
    <property type="entry name" value="Homeodomain-like"/>
    <property type="match status" value="1"/>
</dbReference>
<dbReference type="Gene3D" id="1.10.10.60">
    <property type="entry name" value="Homeodomain-like"/>
    <property type="match status" value="1"/>
</dbReference>
<dbReference type="OrthoDB" id="329481at2"/>
<dbReference type="InterPro" id="IPR050109">
    <property type="entry name" value="HTH-type_TetR-like_transc_reg"/>
</dbReference>
<dbReference type="PROSITE" id="PS50977">
    <property type="entry name" value="HTH_TETR_2"/>
    <property type="match status" value="1"/>
</dbReference>
<dbReference type="PANTHER" id="PTHR30055:SF151">
    <property type="entry name" value="TRANSCRIPTIONAL REGULATORY PROTEIN"/>
    <property type="match status" value="1"/>
</dbReference>
<name>A0A1H0Z314_9MICO</name>
<dbReference type="PANTHER" id="PTHR30055">
    <property type="entry name" value="HTH-TYPE TRANSCRIPTIONAL REGULATOR RUTR"/>
    <property type="match status" value="1"/>
</dbReference>
<dbReference type="eggNOG" id="COG1309">
    <property type="taxonomic scope" value="Bacteria"/>
</dbReference>
<dbReference type="InterPro" id="IPR036390">
    <property type="entry name" value="WH_DNA-bd_sf"/>
</dbReference>
<dbReference type="InterPro" id="IPR004111">
    <property type="entry name" value="Repressor_TetR_C"/>
</dbReference>
<dbReference type="SMART" id="SM00345">
    <property type="entry name" value="HTH_GNTR"/>
    <property type="match status" value="1"/>
</dbReference>
<evidence type="ECO:0000256" key="4">
    <source>
        <dbReference type="PROSITE-ProRule" id="PRU00335"/>
    </source>
</evidence>
<dbReference type="InterPro" id="IPR036271">
    <property type="entry name" value="Tet_transcr_reg_TetR-rel_C_sf"/>
</dbReference>
<organism evidence="7 8">
    <name type="scientific">Leucobacter chromiiresistens</name>
    <dbReference type="NCBI Taxonomy" id="1079994"/>
    <lineage>
        <taxon>Bacteria</taxon>
        <taxon>Bacillati</taxon>
        <taxon>Actinomycetota</taxon>
        <taxon>Actinomycetes</taxon>
        <taxon>Micrococcales</taxon>
        <taxon>Microbacteriaceae</taxon>
        <taxon>Leucobacter</taxon>
    </lineage>
</organism>
<sequence>MSTSSTTIAAELRDQIVSGALLPGEQLPSAREIMRTRHVAIATASRVHALLRAEGLALPVPGVGTVVAGDRNGGAARLRTRRPKNRHTQSAVQGAAPLNVERITAAGIAIADNEGVEMLSMRRVAHVLRTQPTSLYRHVTSKEDLVLRMMEYALGEWSPVAGNGDWRDRLIQGHRELWRVFRRHPWLAPQLSVTRPQLLPAALSFAEWAIQTLGQAGISSEEAFEAHLLLFTQIRGMAVLLEPEAEAESASGVDADTWVEERMDVLRDLTYRDHHAGLRSLVGSGYELDLDRLFERGVGLLVDGIASRLDS</sequence>
<feature type="DNA-binding region" description="H-T-H motif" evidence="4">
    <location>
        <begin position="120"/>
        <end position="139"/>
    </location>
</feature>
<dbReference type="InterPro" id="IPR001647">
    <property type="entry name" value="HTH_TetR"/>
</dbReference>
<dbReference type="InterPro" id="IPR000524">
    <property type="entry name" value="Tscrpt_reg_HTH_GntR"/>
</dbReference>
<protein>
    <submittedName>
        <fullName evidence="7">DNA-binding transcriptional regulator YhcF, GntR family</fullName>
    </submittedName>
</protein>
<feature type="domain" description="HTH tetR-type" evidence="6">
    <location>
        <begin position="97"/>
        <end position="157"/>
    </location>
</feature>
<evidence type="ECO:0000259" key="6">
    <source>
        <dbReference type="PROSITE" id="PS50977"/>
    </source>
</evidence>
<feature type="domain" description="HTH gntR-type" evidence="5">
    <location>
        <begin position="2"/>
        <end position="70"/>
    </location>
</feature>
<dbReference type="STRING" id="1079994.SAMN04488565_1408"/>
<proteinExistence type="predicted"/>
<dbReference type="GO" id="GO:0000976">
    <property type="term" value="F:transcription cis-regulatory region binding"/>
    <property type="evidence" value="ECO:0007669"/>
    <property type="project" value="TreeGrafter"/>
</dbReference>
<gene>
    <name evidence="7" type="ORF">SAMN04488565_1408</name>
</gene>
<evidence type="ECO:0000256" key="3">
    <source>
        <dbReference type="ARBA" id="ARBA00023163"/>
    </source>
</evidence>
<keyword evidence="1" id="KW-0805">Transcription regulation</keyword>
<dbReference type="EMBL" id="FNKB01000001">
    <property type="protein sequence ID" value="SDQ21872.1"/>
    <property type="molecule type" value="Genomic_DNA"/>
</dbReference>
<dbReference type="Pfam" id="PF02909">
    <property type="entry name" value="TetR_C_1"/>
    <property type="match status" value="1"/>
</dbReference>
<dbReference type="Pfam" id="PF00392">
    <property type="entry name" value="GntR"/>
    <property type="match status" value="1"/>
</dbReference>